<dbReference type="Gene3D" id="3.40.190.10">
    <property type="entry name" value="Periplasmic binding protein-like II"/>
    <property type="match status" value="2"/>
</dbReference>
<dbReference type="PROSITE" id="PS51257">
    <property type="entry name" value="PROKAR_LIPOPROTEIN"/>
    <property type="match status" value="1"/>
</dbReference>
<evidence type="ECO:0000313" key="1">
    <source>
        <dbReference type="EMBL" id="QQK76580.1"/>
    </source>
</evidence>
<proteinExistence type="predicted"/>
<dbReference type="AlphaFoldDB" id="A0A7T7CC63"/>
<gene>
    <name evidence="1" type="ORF">HUG15_14080</name>
</gene>
<protein>
    <submittedName>
        <fullName evidence="1">TAXI family TRAP transporter solute-binding subunit</fullName>
    </submittedName>
</protein>
<dbReference type="KEGG" id="scia:HUG15_14080"/>
<sequence>MNVIKTLSMILMGMLFIVGCGSESGGGSGQVDHATIYSIGGTPSYMMGSGIAQLANDMDEPINYTVSETNGDIEGLRMVMQERGEIVDISSTNGVFAHEGTYVFEGEQYEEIRGVVGLESPVIQFIVRADSNIDTLSDLEGARIATFLNTAQLSVENHLNQVGLQEAEDYTLETLPAQEQVDALRDNNIDAFVTFSSYPSTQVQGVDETTSVKVLPIEEDVIHGAAEEFNQEADPVVLEADSAEAYSGQSEDVLTSGMGRYFVTREDVEEDLIYEFTKFVHEQAEELSSYHPTAEAITIENSIETIDIPLHPGAERYYREEGYIE</sequence>
<name>A0A7T7CC63_9BACI</name>
<dbReference type="InterPro" id="IPR011852">
    <property type="entry name" value="TRAP_TAXI"/>
</dbReference>
<reference evidence="1 2" key="1">
    <citation type="submission" date="2020-06" db="EMBL/GenBank/DDBJ databases">
        <title>Genomic analysis of Salicibibacter sp. NKC5-3.</title>
        <authorList>
            <person name="Oh Y.J."/>
        </authorList>
    </citation>
    <scope>NUCLEOTIDE SEQUENCE [LARGE SCALE GENOMIC DNA]</scope>
    <source>
        <strain evidence="1 2">NKC5-3</strain>
    </source>
</reference>
<dbReference type="NCBIfam" id="TIGR02122">
    <property type="entry name" value="TRAP_TAXI"/>
    <property type="match status" value="1"/>
</dbReference>
<keyword evidence="2" id="KW-1185">Reference proteome</keyword>
<dbReference type="PANTHER" id="PTHR42941">
    <property type="entry name" value="SLL1037 PROTEIN"/>
    <property type="match status" value="1"/>
</dbReference>
<evidence type="ECO:0000313" key="2">
    <source>
        <dbReference type="Proteomes" id="UP000595823"/>
    </source>
</evidence>
<accession>A0A7T7CC63</accession>
<dbReference type="Proteomes" id="UP000595823">
    <property type="component" value="Chromosome"/>
</dbReference>
<dbReference type="Pfam" id="PF16868">
    <property type="entry name" value="NMT1_3"/>
    <property type="match status" value="1"/>
</dbReference>
<dbReference type="PANTHER" id="PTHR42941:SF1">
    <property type="entry name" value="SLL1037 PROTEIN"/>
    <property type="match status" value="1"/>
</dbReference>
<dbReference type="EMBL" id="CP054705">
    <property type="protein sequence ID" value="QQK76580.1"/>
    <property type="molecule type" value="Genomic_DNA"/>
</dbReference>
<organism evidence="1 2">
    <name type="scientific">Salicibibacter cibarius</name>
    <dbReference type="NCBI Taxonomy" id="2743000"/>
    <lineage>
        <taxon>Bacteria</taxon>
        <taxon>Bacillati</taxon>
        <taxon>Bacillota</taxon>
        <taxon>Bacilli</taxon>
        <taxon>Bacillales</taxon>
        <taxon>Bacillaceae</taxon>
        <taxon>Salicibibacter</taxon>
    </lineage>
</organism>
<dbReference type="RefSeq" id="WP_200123709.1">
    <property type="nucleotide sequence ID" value="NZ_CP054705.1"/>
</dbReference>
<dbReference type="SUPFAM" id="SSF53850">
    <property type="entry name" value="Periplasmic binding protein-like II"/>
    <property type="match status" value="1"/>
</dbReference>